<dbReference type="RefSeq" id="WP_103231197.1">
    <property type="nucleotide sequence ID" value="NZ_PPEG02000013.1"/>
</dbReference>
<name>A0A316W9W4_9FLAO</name>
<protein>
    <recommendedName>
        <fullName evidence="1">PRTase-CE domain-containing protein</fullName>
    </recommendedName>
</protein>
<dbReference type="AlphaFoldDB" id="A0A316W9W4"/>
<dbReference type="EMBL" id="PPEG02000013">
    <property type="protein sequence ID" value="PWN58124.1"/>
    <property type="molecule type" value="Genomic_DNA"/>
</dbReference>
<comment type="caution">
    <text evidence="2">The sequence shown here is derived from an EMBL/GenBank/DDBJ whole genome shotgun (WGS) entry which is preliminary data.</text>
</comment>
<evidence type="ECO:0000259" key="1">
    <source>
        <dbReference type="Pfam" id="PF24390"/>
    </source>
</evidence>
<proteinExistence type="predicted"/>
<evidence type="ECO:0000313" key="3">
    <source>
        <dbReference type="Proteomes" id="UP000236413"/>
    </source>
</evidence>
<dbReference type="Pfam" id="PF24390">
    <property type="entry name" value="PRTase-CE"/>
    <property type="match status" value="1"/>
</dbReference>
<accession>A0A316W9W4</accession>
<sequence length="347" mass="40498">MQELADRIYEVVKDYRNHDKIEITPEKILDWAEQFADNSTLVLTELDNFISEVYISREKAKKHVKSHLGKYLRLYGYSNVTQFLMDTEFLDLQQSHKSQPAILELLDEILDEQYSVSYRDYLTFPKKHYIYFDDILASGSTIGRHILEFLGQKDSQDRTFADKVSLSEITLSISVFGLHQWGFSFQNFRIIKTFGDKVSKKINWYSNYDIENHAKFADQKLNIAKPVKGSNIKINSYLESLSATKYEDYAYRSRTNPAEETFFTNPNNRIKYEDVITEAGIDIINGIEGVIKPNLRPLGLINPAYKIFGLGTHFFTWRNIPNNCPLVYWWEVPGHQWKPLFPVTNRG</sequence>
<dbReference type="Proteomes" id="UP000236413">
    <property type="component" value="Unassembled WGS sequence"/>
</dbReference>
<organism evidence="2 3">
    <name type="scientific">Chryseobacterium viscerum</name>
    <dbReference type="NCBI Taxonomy" id="1037377"/>
    <lineage>
        <taxon>Bacteria</taxon>
        <taxon>Pseudomonadati</taxon>
        <taxon>Bacteroidota</taxon>
        <taxon>Flavobacteriia</taxon>
        <taxon>Flavobacteriales</taxon>
        <taxon>Weeksellaceae</taxon>
        <taxon>Chryseobacterium group</taxon>
        <taxon>Chryseobacterium</taxon>
    </lineage>
</organism>
<feature type="domain" description="PRTase-CE" evidence="1">
    <location>
        <begin position="30"/>
        <end position="342"/>
    </location>
</feature>
<dbReference type="InterPro" id="IPR056920">
    <property type="entry name" value="PRTase-CE"/>
</dbReference>
<gene>
    <name evidence="2" type="ORF">C1634_024430</name>
</gene>
<reference evidence="2 3" key="1">
    <citation type="submission" date="2018-04" db="EMBL/GenBank/DDBJ databases">
        <title>Chryseobacterium oncorhynchi 701B-08T from rainbow trout, and Chryseobacterium viscerum 687B-08T from diseased fish.</title>
        <authorList>
            <person name="Jeong J.-J."/>
            <person name="Lee Y.J."/>
            <person name="Pathiraja D."/>
            <person name="Park B."/>
            <person name="Choi I.-G."/>
            <person name="Kim K.D."/>
        </authorList>
    </citation>
    <scope>NUCLEOTIDE SEQUENCE [LARGE SCALE GENOMIC DNA]</scope>
    <source>
        <strain evidence="2 3">687B-08</strain>
    </source>
</reference>
<evidence type="ECO:0000313" key="2">
    <source>
        <dbReference type="EMBL" id="PWN58124.1"/>
    </source>
</evidence>